<dbReference type="RefSeq" id="WP_126762689.1">
    <property type="nucleotide sequence ID" value="NZ_JBHLTZ010000004.1"/>
</dbReference>
<comment type="caution">
    <text evidence="4">The sequence shown here is derived from an EMBL/GenBank/DDBJ whole genome shotgun (WGS) entry which is preliminary data.</text>
</comment>
<reference evidence="5" key="1">
    <citation type="journal article" date="2018" name="Front. Microbiol.">
        <title>Genome-Based Analysis Reveals the Taxonomy and Diversity of the Family Idiomarinaceae.</title>
        <authorList>
            <person name="Liu Y."/>
            <person name="Lai Q."/>
            <person name="Shao Z."/>
        </authorList>
    </citation>
    <scope>NUCLEOTIDE SEQUENCE [LARGE SCALE GENOMIC DNA]</scope>
    <source>
        <strain evidence="5">BH195</strain>
    </source>
</reference>
<dbReference type="AlphaFoldDB" id="A0A432Y1T8"/>
<name>A0A432Y1T8_9GAMM</name>
<keyword evidence="2" id="KW-1133">Transmembrane helix</keyword>
<dbReference type="InterPro" id="IPR032389">
    <property type="entry name" value="GspB_C"/>
</dbReference>
<feature type="domain" description="Type II secretion system protein GspB C-terminal" evidence="3">
    <location>
        <begin position="174"/>
        <end position="232"/>
    </location>
</feature>
<keyword evidence="2" id="KW-0812">Transmembrane</keyword>
<dbReference type="Proteomes" id="UP000287198">
    <property type="component" value="Unassembled WGS sequence"/>
</dbReference>
<dbReference type="OrthoDB" id="5432325at2"/>
<proteinExistence type="predicted"/>
<evidence type="ECO:0000256" key="1">
    <source>
        <dbReference type="SAM" id="MobiDB-lite"/>
    </source>
</evidence>
<accession>A0A432Y1T8</accession>
<keyword evidence="2" id="KW-0472">Membrane</keyword>
<protein>
    <recommendedName>
        <fullName evidence="3">Type II secretion system protein GspB C-terminal domain-containing protein</fullName>
    </recommendedName>
</protein>
<gene>
    <name evidence="4" type="ORF">CWI69_05790</name>
</gene>
<sequence length="240" mass="26166">MSSVLKALRQQQSKLLPVQSAVILEPAARQPRSFGWLAWLAVPLAAVAGWFLVQWLMAPDPAQQPVVAPVIAAEQQLQLGTPQPVRVVKLPAPAADSVQQTRDAEMPERQRETQSSFSEPAAVAQNQGVDLNQVPADLLTAFEEAIVATGTPGSQQNSVLPRISELSGRLQSQIPSFSYDAHQYSSRANERFIELAGQRLRQGDLWQGIQILTIAPSHVVLALGNDAFQQPALEDWTSPR</sequence>
<feature type="transmembrane region" description="Helical" evidence="2">
    <location>
        <begin position="36"/>
        <end position="57"/>
    </location>
</feature>
<organism evidence="4 5">
    <name type="scientific">Pseudidiomarina halophila</name>
    <dbReference type="NCBI Taxonomy" id="1449799"/>
    <lineage>
        <taxon>Bacteria</taxon>
        <taxon>Pseudomonadati</taxon>
        <taxon>Pseudomonadota</taxon>
        <taxon>Gammaproteobacteria</taxon>
        <taxon>Alteromonadales</taxon>
        <taxon>Idiomarinaceae</taxon>
        <taxon>Pseudidiomarina</taxon>
    </lineage>
</organism>
<evidence type="ECO:0000313" key="4">
    <source>
        <dbReference type="EMBL" id="RUO54905.1"/>
    </source>
</evidence>
<evidence type="ECO:0000313" key="5">
    <source>
        <dbReference type="Proteomes" id="UP000287198"/>
    </source>
</evidence>
<feature type="region of interest" description="Disordered" evidence="1">
    <location>
        <begin position="92"/>
        <end position="121"/>
    </location>
</feature>
<dbReference type="EMBL" id="PIPW01000001">
    <property type="protein sequence ID" value="RUO54905.1"/>
    <property type="molecule type" value="Genomic_DNA"/>
</dbReference>
<dbReference type="Pfam" id="PF16537">
    <property type="entry name" value="T2SSB"/>
    <property type="match status" value="1"/>
</dbReference>
<dbReference type="GO" id="GO:0015627">
    <property type="term" value="C:type II protein secretion system complex"/>
    <property type="evidence" value="ECO:0007669"/>
    <property type="project" value="InterPro"/>
</dbReference>
<evidence type="ECO:0000259" key="3">
    <source>
        <dbReference type="Pfam" id="PF16537"/>
    </source>
</evidence>
<evidence type="ECO:0000256" key="2">
    <source>
        <dbReference type="SAM" id="Phobius"/>
    </source>
</evidence>
<feature type="compositionally biased region" description="Basic and acidic residues" evidence="1">
    <location>
        <begin position="102"/>
        <end position="112"/>
    </location>
</feature>
<keyword evidence="5" id="KW-1185">Reference proteome</keyword>